<dbReference type="Proteomes" id="UP000004382">
    <property type="component" value="Unassembled WGS sequence"/>
</dbReference>
<gene>
    <name evidence="1" type="ORF">MetexDRAFT_4622</name>
</gene>
<comment type="caution">
    <text evidence="1">The sequence shown here is derived from an EMBL/GenBank/DDBJ whole genome shotgun (WGS) entry which is preliminary data.</text>
</comment>
<sequence>MPGPTDIDVAFDRVAAMLRTAAARIGSDEREIRARARTLVAEYNALAGTRRVAARKVAKFQFLRPIPLLGTAVLSPLRFDLGEASSAAAAARARAERQLRRLGESAE</sequence>
<evidence type="ECO:0000313" key="1">
    <source>
        <dbReference type="EMBL" id="EHP90493.1"/>
    </source>
</evidence>
<proteinExistence type="predicted"/>
<evidence type="ECO:0000313" key="2">
    <source>
        <dbReference type="Proteomes" id="UP000004382"/>
    </source>
</evidence>
<feature type="non-terminal residue" evidence="1">
    <location>
        <position position="107"/>
    </location>
</feature>
<dbReference type="AlphaFoldDB" id="H1KPR9"/>
<dbReference type="EMBL" id="AGJK01000179">
    <property type="protein sequence ID" value="EHP90493.1"/>
    <property type="molecule type" value="Genomic_DNA"/>
</dbReference>
<protein>
    <submittedName>
        <fullName evidence="1">Uncharacterized protein</fullName>
    </submittedName>
</protein>
<reference evidence="1 2" key="1">
    <citation type="submission" date="2011-09" db="EMBL/GenBank/DDBJ databases">
        <title>The draft genome of Methylobacterium extorquens DSM 13060.</title>
        <authorList>
            <consortium name="US DOE Joint Genome Institute (JGI-PGF)"/>
            <person name="Lucas S."/>
            <person name="Han J."/>
            <person name="Lapidus A."/>
            <person name="Cheng J.-F."/>
            <person name="Goodwin L."/>
            <person name="Pitluck S."/>
            <person name="Peters L."/>
            <person name="Land M.L."/>
            <person name="Hauser L."/>
            <person name="Koskimaki J."/>
            <person name="Halonen O."/>
            <person name="Pirttila A."/>
            <person name="Frank C."/>
            <person name="Woyke T.J."/>
        </authorList>
    </citation>
    <scope>NUCLEOTIDE SEQUENCE [LARGE SCALE GENOMIC DNA]</scope>
    <source>
        <strain evidence="1 2">DSM 13060</strain>
    </source>
</reference>
<name>H1KPR9_METEX</name>
<accession>H1KPR9</accession>
<organism evidence="1 2">
    <name type="scientific">Methylorubrum extorquens DSM 13060</name>
    <dbReference type="NCBI Taxonomy" id="882800"/>
    <lineage>
        <taxon>Bacteria</taxon>
        <taxon>Pseudomonadati</taxon>
        <taxon>Pseudomonadota</taxon>
        <taxon>Alphaproteobacteria</taxon>
        <taxon>Hyphomicrobiales</taxon>
        <taxon>Methylobacteriaceae</taxon>
        <taxon>Methylorubrum</taxon>
    </lineage>
</organism>